<evidence type="ECO:0000259" key="2">
    <source>
        <dbReference type="Pfam" id="PF10536"/>
    </source>
</evidence>
<feature type="compositionally biased region" description="Basic and acidic residues" evidence="1">
    <location>
        <begin position="15"/>
        <end position="25"/>
    </location>
</feature>
<feature type="compositionally biased region" description="Basic and acidic residues" evidence="1">
    <location>
        <begin position="432"/>
        <end position="441"/>
    </location>
</feature>
<feature type="region of interest" description="Disordered" evidence="1">
    <location>
        <begin position="1"/>
        <end position="25"/>
    </location>
</feature>
<sequence>MGLERALKRQNTNADGERESLRKRGEAAVEEHEMRVLPVGGRRRNNRLGLIHHVFELEVFASTSGFSSDLTIQLGAASLAHLYRSLCRASRYNCKEMDGPLILLFVWAWERMPFMAPIPRNQLLDIGVPLARRWSHWRRHTRYTRRSTAQFRRGLDDMGVNDFTWRPYIDVDVPIELGVNLFMCSTMSPLVSFECIESHPTDRVRQQFGLQQLLPDPAFQIGSAHCRRLSGAQHHDWRDRTKEWLDMWRSGRYDRLQVGEEIVDFHPLPLYYDWYTQQYGDHLRLSDRVAGEKADENAQQEGPPQPAGPQHQEPAYDQGFQVPPYEPQFQALAYEPQFQVPAYDPQFMMPGYEQHYQVPPYEQHVQEPQQHQAAEPYIPQLLIPADGQLSPFVGLDSISFSRLMRETSQLFPAREQQGPVGSEPSVGRRATSGHDSDFSMDRLPGHVGPTRLSAPPRTVLFDLNECPQPEEGFLGDALQHESHSGGYSDRGMSRSSAYDTGGASMPDVGDSSSTQGHPYNLRTQIAPPDKYTQSQYAKKAPRKLYVMEIV</sequence>
<dbReference type="EMBL" id="SDMP01000007">
    <property type="protein sequence ID" value="RYR46101.1"/>
    <property type="molecule type" value="Genomic_DNA"/>
</dbReference>
<dbReference type="PANTHER" id="PTHR46033">
    <property type="entry name" value="PROTEIN MAIN-LIKE 2"/>
    <property type="match status" value="1"/>
</dbReference>
<proteinExistence type="predicted"/>
<dbReference type="Pfam" id="PF10536">
    <property type="entry name" value="PMD"/>
    <property type="match status" value="1"/>
</dbReference>
<feature type="region of interest" description="Disordered" evidence="1">
    <location>
        <begin position="412"/>
        <end position="441"/>
    </location>
</feature>
<keyword evidence="4" id="KW-1185">Reference proteome</keyword>
<organism evidence="3 4">
    <name type="scientific">Arachis hypogaea</name>
    <name type="common">Peanut</name>
    <dbReference type="NCBI Taxonomy" id="3818"/>
    <lineage>
        <taxon>Eukaryota</taxon>
        <taxon>Viridiplantae</taxon>
        <taxon>Streptophyta</taxon>
        <taxon>Embryophyta</taxon>
        <taxon>Tracheophyta</taxon>
        <taxon>Spermatophyta</taxon>
        <taxon>Magnoliopsida</taxon>
        <taxon>eudicotyledons</taxon>
        <taxon>Gunneridae</taxon>
        <taxon>Pentapetalae</taxon>
        <taxon>rosids</taxon>
        <taxon>fabids</taxon>
        <taxon>Fabales</taxon>
        <taxon>Fabaceae</taxon>
        <taxon>Papilionoideae</taxon>
        <taxon>50 kb inversion clade</taxon>
        <taxon>dalbergioids sensu lato</taxon>
        <taxon>Dalbergieae</taxon>
        <taxon>Pterocarpus clade</taxon>
        <taxon>Arachis</taxon>
    </lineage>
</organism>
<accession>A0A445C5E2</accession>
<dbReference type="InterPro" id="IPR019557">
    <property type="entry name" value="AminoTfrase-like_pln_mobile"/>
</dbReference>
<feature type="domain" description="Aminotransferase-like plant mobile" evidence="2">
    <location>
        <begin position="57"/>
        <end position="275"/>
    </location>
</feature>
<gene>
    <name evidence="3" type="ORF">Ahy_A07g031851</name>
</gene>
<evidence type="ECO:0000256" key="1">
    <source>
        <dbReference type="SAM" id="MobiDB-lite"/>
    </source>
</evidence>
<protein>
    <recommendedName>
        <fullName evidence="2">Aminotransferase-like plant mobile domain-containing protein</fullName>
    </recommendedName>
</protein>
<dbReference type="PANTHER" id="PTHR46033:SF8">
    <property type="entry name" value="PROTEIN MAINTENANCE OF MERISTEMS-LIKE"/>
    <property type="match status" value="1"/>
</dbReference>
<dbReference type="GO" id="GO:0010073">
    <property type="term" value="P:meristem maintenance"/>
    <property type="evidence" value="ECO:0007669"/>
    <property type="project" value="InterPro"/>
</dbReference>
<evidence type="ECO:0000313" key="4">
    <source>
        <dbReference type="Proteomes" id="UP000289738"/>
    </source>
</evidence>
<evidence type="ECO:0000313" key="3">
    <source>
        <dbReference type="EMBL" id="RYR46101.1"/>
    </source>
</evidence>
<reference evidence="3 4" key="1">
    <citation type="submission" date="2019-01" db="EMBL/GenBank/DDBJ databases">
        <title>Sequencing of cultivated peanut Arachis hypogaea provides insights into genome evolution and oil improvement.</title>
        <authorList>
            <person name="Chen X."/>
        </authorList>
    </citation>
    <scope>NUCLEOTIDE SEQUENCE [LARGE SCALE GENOMIC DNA]</scope>
    <source>
        <strain evidence="4">cv. Fuhuasheng</strain>
        <tissue evidence="3">Leaves</tissue>
    </source>
</reference>
<dbReference type="InterPro" id="IPR044824">
    <property type="entry name" value="MAIN-like"/>
</dbReference>
<name>A0A445C5E2_ARAHY</name>
<feature type="region of interest" description="Disordered" evidence="1">
    <location>
        <begin position="478"/>
        <end position="537"/>
    </location>
</feature>
<feature type="compositionally biased region" description="Polar residues" evidence="1">
    <location>
        <begin position="510"/>
        <end position="523"/>
    </location>
</feature>
<dbReference type="AlphaFoldDB" id="A0A445C5E2"/>
<comment type="caution">
    <text evidence="3">The sequence shown here is derived from an EMBL/GenBank/DDBJ whole genome shotgun (WGS) entry which is preliminary data.</text>
</comment>
<feature type="region of interest" description="Disordered" evidence="1">
    <location>
        <begin position="291"/>
        <end position="322"/>
    </location>
</feature>
<dbReference type="Proteomes" id="UP000289738">
    <property type="component" value="Chromosome A07"/>
</dbReference>